<dbReference type="EMBL" id="KI965483">
    <property type="protein sequence ID" value="EUD65080.1"/>
    <property type="molecule type" value="Genomic_DNA"/>
</dbReference>
<evidence type="ECO:0000313" key="1">
    <source>
        <dbReference type="EMBL" id="EUD65080.1"/>
    </source>
</evidence>
<name>W7A0I9_9APIC</name>
<dbReference type="VEuPathDB" id="PlasmoDB:C922_04480"/>
<evidence type="ECO:0000313" key="2">
    <source>
        <dbReference type="Proteomes" id="UP000030640"/>
    </source>
</evidence>
<protein>
    <submittedName>
        <fullName evidence="1">Uncharacterized protein</fullName>
    </submittedName>
</protein>
<dbReference type="AlphaFoldDB" id="W7A0I9"/>
<dbReference type="GeneID" id="20039754"/>
<gene>
    <name evidence="1" type="ORF">C922_04480</name>
</gene>
<reference evidence="1 2" key="1">
    <citation type="submission" date="2013-02" db="EMBL/GenBank/DDBJ databases">
        <title>The Genome Sequence of Plasmodium inui San Antonio 1.</title>
        <authorList>
            <consortium name="The Broad Institute Genome Sequencing Platform"/>
            <consortium name="The Broad Institute Genome Sequencing Center for Infectious Disease"/>
            <person name="Neafsey D."/>
            <person name="Cheeseman I."/>
            <person name="Volkman S."/>
            <person name="Adams J."/>
            <person name="Walker B."/>
            <person name="Young S.K."/>
            <person name="Zeng Q."/>
            <person name="Gargeya S."/>
            <person name="Fitzgerald M."/>
            <person name="Haas B."/>
            <person name="Abouelleil A."/>
            <person name="Alvarado L."/>
            <person name="Arachchi H.M."/>
            <person name="Berlin A.M."/>
            <person name="Chapman S.B."/>
            <person name="Dewar J."/>
            <person name="Goldberg J."/>
            <person name="Griggs A."/>
            <person name="Gujja S."/>
            <person name="Hansen M."/>
            <person name="Howarth C."/>
            <person name="Imamovic A."/>
            <person name="Larimer J."/>
            <person name="McCowan C."/>
            <person name="Murphy C."/>
            <person name="Neiman D."/>
            <person name="Pearson M."/>
            <person name="Priest M."/>
            <person name="Roberts A."/>
            <person name="Saif S."/>
            <person name="Shea T."/>
            <person name="Sisk P."/>
            <person name="Sykes S."/>
            <person name="Wortman J."/>
            <person name="Nusbaum C."/>
            <person name="Birren B."/>
        </authorList>
    </citation>
    <scope>NUCLEOTIDE SEQUENCE [LARGE SCALE GENOMIC DNA]</scope>
    <source>
        <strain evidence="1 2">San Antonio 1</strain>
    </source>
</reference>
<organism evidence="1 2">
    <name type="scientific">Plasmodium inui San Antonio 1</name>
    <dbReference type="NCBI Taxonomy" id="1237626"/>
    <lineage>
        <taxon>Eukaryota</taxon>
        <taxon>Sar</taxon>
        <taxon>Alveolata</taxon>
        <taxon>Apicomplexa</taxon>
        <taxon>Aconoidasida</taxon>
        <taxon>Haemosporida</taxon>
        <taxon>Plasmodiidae</taxon>
        <taxon>Plasmodium</taxon>
        <taxon>Plasmodium (Plasmodium)</taxon>
    </lineage>
</organism>
<accession>W7A0I9</accession>
<dbReference type="Proteomes" id="UP000030640">
    <property type="component" value="Unassembled WGS sequence"/>
</dbReference>
<dbReference type="RefSeq" id="XP_008818285.1">
    <property type="nucleotide sequence ID" value="XM_008820063.1"/>
</dbReference>
<keyword evidence="2" id="KW-1185">Reference proteome</keyword>
<proteinExistence type="predicted"/>
<sequence length="73" mass="8929">MIRRCQSENIKNKQRNYKAKRCKITSYEREHKSKIYTINIIILKDFSKMRNFIDNEKTKSIKLFFMNVIVIIL</sequence>